<sequence length="428" mass="44376">MELFLLIATFFATLAIGVPVAVCLGLSSLAYILAAGLPVVIIPQRMYAGMDVFVLLCIPGFILAGNLMNFGGITERIIRLANALVGWMRGGLAMANVADSMLFGGVSGTAVADVAATGGVMIPGMKKSGYPADFAAAITAASSTVGPMLPPSVPMIIVGALSGISVGQLFLAGAVPGVLMGLGMGIACFVIARRRNFPRQAWQGWGELLAAFLGAFWALAMTALIIGGLLTGVATPTETAIVACVYAFVVGAFVYRELPVRAVPRIVINSAVSSAGILALVGFANVFGSILASERIPQLLVTSVLTITDNPILVILLINILLLIVGMFMETIAALIILFVPLLGLATSVGIDPLHFATFAVLNLMIGLTTPPVGVCLFVACNIARVPLAGVIRAVVPFLISNIIVLFLVSYYPPFATWLPTTLMGTTP</sequence>
<evidence type="ECO:0000256" key="7">
    <source>
        <dbReference type="RuleBase" id="RU369079"/>
    </source>
</evidence>
<dbReference type="InterPro" id="IPR010656">
    <property type="entry name" value="DctM"/>
</dbReference>
<dbReference type="Proteomes" id="UP001149822">
    <property type="component" value="Unassembled WGS sequence"/>
</dbReference>
<feature type="transmembrane region" description="Helical" evidence="7">
    <location>
        <begin position="47"/>
        <end position="65"/>
    </location>
</feature>
<dbReference type="RefSeq" id="WP_268943410.1">
    <property type="nucleotide sequence ID" value="NZ_JAPTYD010000035.1"/>
</dbReference>
<keyword evidence="7" id="KW-0813">Transport</keyword>
<evidence type="ECO:0000256" key="4">
    <source>
        <dbReference type="ARBA" id="ARBA00022692"/>
    </source>
</evidence>
<dbReference type="PANTHER" id="PTHR33362">
    <property type="entry name" value="SIALIC ACID TRAP TRANSPORTER PERMEASE PROTEIN SIAT-RELATED"/>
    <property type="match status" value="1"/>
</dbReference>
<accession>A0ABT4J879</accession>
<comment type="caution">
    <text evidence="7">Lacks conserved residue(s) required for the propagation of feature annotation.</text>
</comment>
<feature type="transmembrane region" description="Helical" evidence="7">
    <location>
        <begin position="332"/>
        <end position="351"/>
    </location>
</feature>
<evidence type="ECO:0000259" key="8">
    <source>
        <dbReference type="Pfam" id="PF06808"/>
    </source>
</evidence>
<evidence type="ECO:0000313" key="10">
    <source>
        <dbReference type="Proteomes" id="UP001149822"/>
    </source>
</evidence>
<feature type="transmembrane region" description="Helical" evidence="7">
    <location>
        <begin position="169"/>
        <end position="192"/>
    </location>
</feature>
<evidence type="ECO:0000256" key="2">
    <source>
        <dbReference type="ARBA" id="ARBA00022475"/>
    </source>
</evidence>
<evidence type="ECO:0000256" key="3">
    <source>
        <dbReference type="ARBA" id="ARBA00022519"/>
    </source>
</evidence>
<keyword evidence="6 7" id="KW-0472">Membrane</keyword>
<protein>
    <recommendedName>
        <fullName evidence="7">TRAP transporter large permease protein</fullName>
    </recommendedName>
</protein>
<dbReference type="InterPro" id="IPR004681">
    <property type="entry name" value="TRAP_DctM"/>
</dbReference>
<evidence type="ECO:0000256" key="6">
    <source>
        <dbReference type="ARBA" id="ARBA00023136"/>
    </source>
</evidence>
<comment type="caution">
    <text evidence="9">The sequence shown here is derived from an EMBL/GenBank/DDBJ whole genome shotgun (WGS) entry which is preliminary data.</text>
</comment>
<evidence type="ECO:0000313" key="9">
    <source>
        <dbReference type="EMBL" id="MCZ0963336.1"/>
    </source>
</evidence>
<name>A0ABT4J879_9RHOB</name>
<keyword evidence="2" id="KW-1003">Cell membrane</keyword>
<comment type="subcellular location">
    <subcellularLocation>
        <location evidence="1 7">Cell inner membrane</location>
        <topology evidence="1 7">Multi-pass membrane protein</topology>
    </subcellularLocation>
</comment>
<gene>
    <name evidence="9" type="ORF">OU682_17140</name>
</gene>
<keyword evidence="4 7" id="KW-0812">Transmembrane</keyword>
<reference evidence="9" key="1">
    <citation type="submission" date="2022-12" db="EMBL/GenBank/DDBJ databases">
        <title>Paracoccus sp. EF6 isolated from a lake water.</title>
        <authorList>
            <person name="Liu H."/>
        </authorList>
    </citation>
    <scope>NUCLEOTIDE SEQUENCE</scope>
    <source>
        <strain evidence="9">EF6</strain>
    </source>
</reference>
<proteinExistence type="inferred from homology"/>
<feature type="transmembrane region" description="Helical" evidence="7">
    <location>
        <begin position="101"/>
        <end position="122"/>
    </location>
</feature>
<dbReference type="Pfam" id="PF06808">
    <property type="entry name" value="DctM"/>
    <property type="match status" value="1"/>
</dbReference>
<keyword evidence="5 7" id="KW-1133">Transmembrane helix</keyword>
<dbReference type="EMBL" id="JAPTYD010000035">
    <property type="protein sequence ID" value="MCZ0963336.1"/>
    <property type="molecule type" value="Genomic_DNA"/>
</dbReference>
<dbReference type="NCBIfam" id="TIGR00786">
    <property type="entry name" value="dctM"/>
    <property type="match status" value="1"/>
</dbReference>
<feature type="transmembrane region" description="Helical" evidence="7">
    <location>
        <begin position="357"/>
        <end position="379"/>
    </location>
</feature>
<organism evidence="9 10">
    <name type="scientific">Paracoccus benzoatiresistens</name>
    <dbReference type="NCBI Taxonomy" id="2997341"/>
    <lineage>
        <taxon>Bacteria</taxon>
        <taxon>Pseudomonadati</taxon>
        <taxon>Pseudomonadota</taxon>
        <taxon>Alphaproteobacteria</taxon>
        <taxon>Rhodobacterales</taxon>
        <taxon>Paracoccaceae</taxon>
        <taxon>Paracoccus</taxon>
    </lineage>
</organism>
<comment type="function">
    <text evidence="7">Part of the tripartite ATP-independent periplasmic (TRAP) transport system.</text>
</comment>
<dbReference type="PANTHER" id="PTHR33362:SF3">
    <property type="entry name" value="SIALIC ACID TRAP TRANSPORTER PERMEASE PROTEIN SIAT"/>
    <property type="match status" value="1"/>
</dbReference>
<dbReference type="PIRSF" id="PIRSF006066">
    <property type="entry name" value="HI0050"/>
    <property type="match status" value="1"/>
</dbReference>
<evidence type="ECO:0000256" key="1">
    <source>
        <dbReference type="ARBA" id="ARBA00004429"/>
    </source>
</evidence>
<keyword evidence="3 7" id="KW-0997">Cell inner membrane</keyword>
<feature type="transmembrane region" description="Helical" evidence="7">
    <location>
        <begin position="267"/>
        <end position="287"/>
    </location>
</feature>
<feature type="transmembrane region" description="Helical" evidence="7">
    <location>
        <begin position="391"/>
        <end position="412"/>
    </location>
</feature>
<feature type="domain" description="TRAP C4-dicarboxylate transport system permease DctM subunit" evidence="8">
    <location>
        <begin position="8"/>
        <end position="414"/>
    </location>
</feature>
<feature type="transmembrane region" description="Helical" evidence="7">
    <location>
        <begin position="204"/>
        <end position="227"/>
    </location>
</feature>
<evidence type="ECO:0000256" key="5">
    <source>
        <dbReference type="ARBA" id="ARBA00022989"/>
    </source>
</evidence>
<comment type="subunit">
    <text evidence="7">The complex comprises the extracytoplasmic solute receptor protein and the two transmembrane proteins.</text>
</comment>
<feature type="transmembrane region" description="Helical" evidence="7">
    <location>
        <begin position="299"/>
        <end position="325"/>
    </location>
</feature>
<comment type="similarity">
    <text evidence="7">Belongs to the TRAP transporter large permease family.</text>
</comment>
<keyword evidence="10" id="KW-1185">Reference proteome</keyword>
<feature type="transmembrane region" description="Helical" evidence="7">
    <location>
        <begin position="239"/>
        <end position="255"/>
    </location>
</feature>